<name>A0A828P830_ECOLX</name>
<dbReference type="EMBL" id="AATLZG010000070">
    <property type="protein sequence ID" value="EFM8157380.1"/>
    <property type="molecule type" value="Genomic_DNA"/>
</dbReference>
<evidence type="ECO:0000313" key="2">
    <source>
        <dbReference type="Proteomes" id="UP000555763"/>
    </source>
</evidence>
<dbReference type="AlphaFoldDB" id="A0A828P830"/>
<proteinExistence type="predicted"/>
<protein>
    <submittedName>
        <fullName evidence="1">Uncharacterized protein</fullName>
    </submittedName>
</protein>
<gene>
    <name evidence="1" type="ORF">A5U30_005177</name>
</gene>
<dbReference type="PROSITE" id="PS51257">
    <property type="entry name" value="PROKAR_LIPOPROTEIN"/>
    <property type="match status" value="1"/>
</dbReference>
<evidence type="ECO:0000313" key="1">
    <source>
        <dbReference type="EMBL" id="EFM8157380.1"/>
    </source>
</evidence>
<accession>A0A828P830</accession>
<sequence>MKRKILQIIIPSFILVGCAASFNPVLPDYSGSDVAYLRFDNSPVFSSVREASGQLLQPVPYVVTRSSEPGKKYSVNARFSIMGIKSSYGKKVDGSGPVSSAFADKSYMEYRVKAGDTYRIEWVFTEQGTYNSFDRTWSSSVIPVAGHTYEITLGGTVDDNNIIITDVTDKQKKIN</sequence>
<reference evidence="1 2" key="1">
    <citation type="submission" date="2020-02" db="EMBL/GenBank/DDBJ databases">
        <authorList>
            <consortium name="PulseNet: The National Subtyping Network for Foodborne Disease Surveillance"/>
            <person name="Tarr C.L."/>
            <person name="Trees E."/>
            <person name="Katz L.S."/>
            <person name="Carleton-Romer H.A."/>
            <person name="Stroika S."/>
            <person name="Kucerova Z."/>
            <person name="Roache K.F."/>
            <person name="Sabol A.L."/>
            <person name="Besser J."/>
            <person name="Gerner-Smidt P."/>
        </authorList>
    </citation>
    <scope>NUCLEOTIDE SEQUENCE [LARGE SCALE GENOMIC DNA]</scope>
    <source>
        <strain evidence="1 2">PNUSAE002719</strain>
    </source>
</reference>
<comment type="caution">
    <text evidence="1">The sequence shown here is derived from an EMBL/GenBank/DDBJ whole genome shotgun (WGS) entry which is preliminary data.</text>
</comment>
<dbReference type="RefSeq" id="WP_332379186.1">
    <property type="nucleotide sequence ID" value="NZ_JAVDCG010000054.1"/>
</dbReference>
<organism evidence="1 2">
    <name type="scientific">Escherichia coli</name>
    <dbReference type="NCBI Taxonomy" id="562"/>
    <lineage>
        <taxon>Bacteria</taxon>
        <taxon>Pseudomonadati</taxon>
        <taxon>Pseudomonadota</taxon>
        <taxon>Gammaproteobacteria</taxon>
        <taxon>Enterobacterales</taxon>
        <taxon>Enterobacteriaceae</taxon>
        <taxon>Escherichia</taxon>
    </lineage>
</organism>
<dbReference type="Proteomes" id="UP000555763">
    <property type="component" value="Unassembled WGS sequence"/>
</dbReference>